<proteinExistence type="predicted"/>
<evidence type="ECO:0000256" key="1">
    <source>
        <dbReference type="SAM" id="MobiDB-lite"/>
    </source>
</evidence>
<dbReference type="EMBL" id="JAMQOS010000003">
    <property type="protein sequence ID" value="MDS0282676.1"/>
    <property type="molecule type" value="Genomic_DNA"/>
</dbReference>
<protein>
    <recommendedName>
        <fullName evidence="4">HEAT repeat domain-containing protein</fullName>
    </recommendedName>
</protein>
<dbReference type="RefSeq" id="WP_310900507.1">
    <property type="nucleotide sequence ID" value="NZ_JAMQOS010000003.1"/>
</dbReference>
<sequence>MSSRTPDEYVDRATDSTASDANRKEAIHALETANECDELAALVRDHDIEAQFRHEALEAMGTPQCADTLQLLVDEDVLDSEMQSSAVEILDRTRT</sequence>
<evidence type="ECO:0000313" key="2">
    <source>
        <dbReference type="EMBL" id="MDS0282676.1"/>
    </source>
</evidence>
<keyword evidence="3" id="KW-1185">Reference proteome</keyword>
<comment type="caution">
    <text evidence="2">The sequence shown here is derived from an EMBL/GenBank/DDBJ whole genome shotgun (WGS) entry which is preliminary data.</text>
</comment>
<accession>A0ABU2FPJ6</accession>
<name>A0ABU2FPJ6_9EURY</name>
<feature type="compositionally biased region" description="Basic and acidic residues" evidence="1">
    <location>
        <begin position="1"/>
        <end position="14"/>
    </location>
</feature>
<organism evidence="2 3">
    <name type="scientific">Haloarcula onubensis</name>
    <dbReference type="NCBI Taxonomy" id="2950539"/>
    <lineage>
        <taxon>Archaea</taxon>
        <taxon>Methanobacteriati</taxon>
        <taxon>Methanobacteriota</taxon>
        <taxon>Stenosarchaea group</taxon>
        <taxon>Halobacteria</taxon>
        <taxon>Halobacteriales</taxon>
        <taxon>Haloarculaceae</taxon>
        <taxon>Haloarcula</taxon>
    </lineage>
</organism>
<reference evidence="2 3" key="1">
    <citation type="submission" date="2022-06" db="EMBL/GenBank/DDBJ databases">
        <title>Halomicroarcula sp. a new haloarchaeum isolate from saline soil.</title>
        <authorList>
            <person name="Strakova D."/>
            <person name="Galisteo C."/>
            <person name="Sanchez-Porro C."/>
            <person name="Ventosa A."/>
        </authorList>
    </citation>
    <scope>NUCLEOTIDE SEQUENCE [LARGE SCALE GENOMIC DNA]</scope>
    <source>
        <strain evidence="2 3">S3CR25-11</strain>
    </source>
</reference>
<feature type="region of interest" description="Disordered" evidence="1">
    <location>
        <begin position="1"/>
        <end position="22"/>
    </location>
</feature>
<evidence type="ECO:0008006" key="4">
    <source>
        <dbReference type="Google" id="ProtNLM"/>
    </source>
</evidence>
<gene>
    <name evidence="2" type="ORF">NDI86_11115</name>
</gene>
<evidence type="ECO:0000313" key="3">
    <source>
        <dbReference type="Proteomes" id="UP001268864"/>
    </source>
</evidence>
<dbReference type="Proteomes" id="UP001268864">
    <property type="component" value="Unassembled WGS sequence"/>
</dbReference>